<dbReference type="SMART" id="SM00490">
    <property type="entry name" value="HELICc"/>
    <property type="match status" value="1"/>
</dbReference>
<dbReference type="PANTHER" id="PTHR45626:SF17">
    <property type="entry name" value="HELICASE-LIKE TRANSCRIPTION FACTOR"/>
    <property type="match status" value="1"/>
</dbReference>
<evidence type="ECO:0000256" key="1">
    <source>
        <dbReference type="ARBA" id="ARBA00007025"/>
    </source>
</evidence>
<dbReference type="PROSITE" id="PS51192">
    <property type="entry name" value="HELICASE_ATP_BIND_1"/>
    <property type="match status" value="1"/>
</dbReference>
<organism evidence="14 15">
    <name type="scientific">Achaetomium macrosporum</name>
    <dbReference type="NCBI Taxonomy" id="79813"/>
    <lineage>
        <taxon>Eukaryota</taxon>
        <taxon>Fungi</taxon>
        <taxon>Dikarya</taxon>
        <taxon>Ascomycota</taxon>
        <taxon>Pezizomycotina</taxon>
        <taxon>Sordariomycetes</taxon>
        <taxon>Sordariomycetidae</taxon>
        <taxon>Sordariales</taxon>
        <taxon>Chaetomiaceae</taxon>
        <taxon>Achaetomium</taxon>
    </lineage>
</organism>
<dbReference type="GO" id="GO:0004386">
    <property type="term" value="F:helicase activity"/>
    <property type="evidence" value="ECO:0007669"/>
    <property type="project" value="UniProtKB-KW"/>
</dbReference>
<dbReference type="Proteomes" id="UP001303760">
    <property type="component" value="Unassembled WGS sequence"/>
</dbReference>
<feature type="region of interest" description="Disordered" evidence="10">
    <location>
        <begin position="257"/>
        <end position="288"/>
    </location>
</feature>
<dbReference type="InterPro" id="IPR017907">
    <property type="entry name" value="Znf_RING_CS"/>
</dbReference>
<feature type="compositionally biased region" description="Basic and acidic residues" evidence="10">
    <location>
        <begin position="26"/>
        <end position="42"/>
    </location>
</feature>
<evidence type="ECO:0000313" key="15">
    <source>
        <dbReference type="Proteomes" id="UP001303760"/>
    </source>
</evidence>
<evidence type="ECO:0000259" key="12">
    <source>
        <dbReference type="PROSITE" id="PS51192"/>
    </source>
</evidence>
<dbReference type="SMART" id="SM00184">
    <property type="entry name" value="RING"/>
    <property type="match status" value="1"/>
</dbReference>
<feature type="region of interest" description="Disordered" evidence="10">
    <location>
        <begin position="1153"/>
        <end position="1252"/>
    </location>
</feature>
<evidence type="ECO:0000259" key="11">
    <source>
        <dbReference type="PROSITE" id="PS50089"/>
    </source>
</evidence>
<dbReference type="PROSITE" id="PS50089">
    <property type="entry name" value="ZF_RING_2"/>
    <property type="match status" value="1"/>
</dbReference>
<dbReference type="InterPro" id="IPR013083">
    <property type="entry name" value="Znf_RING/FYVE/PHD"/>
</dbReference>
<reference evidence="14" key="2">
    <citation type="submission" date="2023-05" db="EMBL/GenBank/DDBJ databases">
        <authorList>
            <consortium name="Lawrence Berkeley National Laboratory"/>
            <person name="Steindorff A."/>
            <person name="Hensen N."/>
            <person name="Bonometti L."/>
            <person name="Westerberg I."/>
            <person name="Brannstrom I.O."/>
            <person name="Guillou S."/>
            <person name="Cros-Aarteil S."/>
            <person name="Calhoun S."/>
            <person name="Haridas S."/>
            <person name="Kuo A."/>
            <person name="Mondo S."/>
            <person name="Pangilinan J."/>
            <person name="Riley R."/>
            <person name="Labutti K."/>
            <person name="Andreopoulos B."/>
            <person name="Lipzen A."/>
            <person name="Chen C."/>
            <person name="Yanf M."/>
            <person name="Daum C."/>
            <person name="Ng V."/>
            <person name="Clum A."/>
            <person name="Ohm R."/>
            <person name="Martin F."/>
            <person name="Silar P."/>
            <person name="Natvig D."/>
            <person name="Lalanne C."/>
            <person name="Gautier V."/>
            <person name="Ament-Velasquez S.L."/>
            <person name="Kruys A."/>
            <person name="Hutchinson M.I."/>
            <person name="Powell A.J."/>
            <person name="Barry K."/>
            <person name="Miller A.N."/>
            <person name="Grigoriev I.V."/>
            <person name="Debuchy R."/>
            <person name="Gladieux P."/>
            <person name="Thoren M.H."/>
            <person name="Johannesson H."/>
        </authorList>
    </citation>
    <scope>NUCLEOTIDE SEQUENCE</scope>
    <source>
        <strain evidence="14">CBS 532.94</strain>
    </source>
</reference>
<dbReference type="CDD" id="cd18793">
    <property type="entry name" value="SF2_C_SNF"/>
    <property type="match status" value="1"/>
</dbReference>
<keyword evidence="6" id="KW-0347">Helicase</keyword>
<dbReference type="SUPFAM" id="SSF57850">
    <property type="entry name" value="RING/U-box"/>
    <property type="match status" value="1"/>
</dbReference>
<dbReference type="GO" id="GO:0016787">
    <property type="term" value="F:hydrolase activity"/>
    <property type="evidence" value="ECO:0007669"/>
    <property type="project" value="UniProtKB-KW"/>
</dbReference>
<evidence type="ECO:0000256" key="5">
    <source>
        <dbReference type="ARBA" id="ARBA00022801"/>
    </source>
</evidence>
<dbReference type="Gene3D" id="3.40.50.300">
    <property type="entry name" value="P-loop containing nucleotide triphosphate hydrolases"/>
    <property type="match status" value="1"/>
</dbReference>
<feature type="domain" description="Helicase C-terminal" evidence="13">
    <location>
        <begin position="966"/>
        <end position="1132"/>
    </location>
</feature>
<evidence type="ECO:0000256" key="8">
    <source>
        <dbReference type="ARBA" id="ARBA00022840"/>
    </source>
</evidence>
<dbReference type="GO" id="GO:0008270">
    <property type="term" value="F:zinc ion binding"/>
    <property type="evidence" value="ECO:0007669"/>
    <property type="project" value="UniProtKB-KW"/>
</dbReference>
<dbReference type="InterPro" id="IPR027417">
    <property type="entry name" value="P-loop_NTPase"/>
</dbReference>
<feature type="region of interest" description="Disordered" evidence="10">
    <location>
        <begin position="115"/>
        <end position="244"/>
    </location>
</feature>
<dbReference type="PROSITE" id="PS51194">
    <property type="entry name" value="HELICASE_CTER"/>
    <property type="match status" value="1"/>
</dbReference>
<dbReference type="GO" id="GO:0005524">
    <property type="term" value="F:ATP binding"/>
    <property type="evidence" value="ECO:0007669"/>
    <property type="project" value="UniProtKB-KW"/>
</dbReference>
<dbReference type="Pfam" id="PF13923">
    <property type="entry name" value="zf-C3HC4_2"/>
    <property type="match status" value="1"/>
</dbReference>
<evidence type="ECO:0000256" key="6">
    <source>
        <dbReference type="ARBA" id="ARBA00022806"/>
    </source>
</evidence>
<evidence type="ECO:0000256" key="9">
    <source>
        <dbReference type="PROSITE-ProRule" id="PRU00175"/>
    </source>
</evidence>
<feature type="compositionally biased region" description="Basic and acidic residues" evidence="10">
    <location>
        <begin position="152"/>
        <end position="164"/>
    </location>
</feature>
<evidence type="ECO:0000256" key="10">
    <source>
        <dbReference type="SAM" id="MobiDB-lite"/>
    </source>
</evidence>
<evidence type="ECO:0000259" key="13">
    <source>
        <dbReference type="PROSITE" id="PS51194"/>
    </source>
</evidence>
<dbReference type="AlphaFoldDB" id="A0AAN7C5P8"/>
<name>A0AAN7C5P8_9PEZI</name>
<evidence type="ECO:0000256" key="2">
    <source>
        <dbReference type="ARBA" id="ARBA00022723"/>
    </source>
</evidence>
<dbReference type="GO" id="GO:0006281">
    <property type="term" value="P:DNA repair"/>
    <property type="evidence" value="ECO:0007669"/>
    <property type="project" value="TreeGrafter"/>
</dbReference>
<keyword evidence="7" id="KW-0862">Zinc</keyword>
<keyword evidence="3" id="KW-0547">Nucleotide-binding</keyword>
<feature type="region of interest" description="Disordered" evidence="10">
    <location>
        <begin position="886"/>
        <end position="926"/>
    </location>
</feature>
<dbReference type="InterPro" id="IPR038718">
    <property type="entry name" value="SNF2-like_sf"/>
</dbReference>
<evidence type="ECO:0000313" key="14">
    <source>
        <dbReference type="EMBL" id="KAK4235222.1"/>
    </source>
</evidence>
<feature type="compositionally biased region" description="Polar residues" evidence="10">
    <location>
        <begin position="270"/>
        <end position="280"/>
    </location>
</feature>
<dbReference type="CDD" id="cd16449">
    <property type="entry name" value="RING-HC"/>
    <property type="match status" value="1"/>
</dbReference>
<feature type="compositionally biased region" description="Acidic residues" evidence="10">
    <location>
        <begin position="1191"/>
        <end position="1227"/>
    </location>
</feature>
<keyword evidence="5" id="KW-0378">Hydrolase</keyword>
<feature type="region of interest" description="Disordered" evidence="10">
    <location>
        <begin position="26"/>
        <end position="81"/>
    </location>
</feature>
<dbReference type="Gene3D" id="3.30.40.10">
    <property type="entry name" value="Zinc/RING finger domain, C3HC4 (zinc finger)"/>
    <property type="match status" value="1"/>
</dbReference>
<accession>A0AAN7C5P8</accession>
<dbReference type="InterPro" id="IPR050628">
    <property type="entry name" value="SNF2_RAD54_helicase_TF"/>
</dbReference>
<keyword evidence="4 9" id="KW-0863">Zinc-finger</keyword>
<dbReference type="InterPro" id="IPR049730">
    <property type="entry name" value="SNF2/RAD54-like_C"/>
</dbReference>
<feature type="compositionally biased region" description="Polar residues" evidence="10">
    <location>
        <begin position="48"/>
        <end position="57"/>
    </location>
</feature>
<dbReference type="InterPro" id="IPR001841">
    <property type="entry name" value="Znf_RING"/>
</dbReference>
<dbReference type="SMART" id="SM00487">
    <property type="entry name" value="DEXDc"/>
    <property type="match status" value="1"/>
</dbReference>
<feature type="compositionally biased region" description="Acidic residues" evidence="10">
    <location>
        <begin position="1235"/>
        <end position="1252"/>
    </location>
</feature>
<gene>
    <name evidence="14" type="ORF">C8A03DRAFT_18001</name>
</gene>
<evidence type="ECO:0000256" key="7">
    <source>
        <dbReference type="ARBA" id="ARBA00022833"/>
    </source>
</evidence>
<dbReference type="InterPro" id="IPR014001">
    <property type="entry name" value="Helicase_ATP-bd"/>
</dbReference>
<feature type="region of interest" description="Disordered" evidence="10">
    <location>
        <begin position="305"/>
        <end position="333"/>
    </location>
</feature>
<sequence>MIDPSDVPNAAKEKFASFKFGNIPEREVAIKKEPDSRDRSAPRPDNQAHINQIQDNHGQAEGNDKKDDDEDECMILDPSDVPNAAKEKFASFKFGSFPEAAGDLIFMGSAPMIKTEDQEDELQQLLAVPSDSSDNEADGSEFELDEDAVLSDGERPRKRQELRALRAQGPLTPKQKVDLARVSARIANVEKMATQQPLGPPQDLGENPPSPSRRAGTANAGQPENLADPEQPGGDAEEDETIDRDVNQQLAVIEGGLAGEPVPATAPTVAEQSGSTSTKQKAPRTAREYWEREYAEKGSGLRNVYEDVTTRRRPLNHTRRQKQTARKNDNTRESKLMRMLKDSNPIMARATQGAMAMPGPVQTTRQTDQLKWMRDLFFRVSENLHPGNRVADMKVLREAIKSFGARKVRAADGRWKLTGLKSTLYNHQLVGVSWMLRQEFSPDGPYGGILADQMGLGKTVQVLATMCANRPTREDIEAGRHITLIVAPATAIDQWEREITKHCESSFISRIHHYRARQNLENWMWTSAQVILASYNEVANAYPSEKTLRRIAGRKLNEEEWAEEFDAYLGELFGNEFFRVVLDEGHTIRNHNTKTARACIQLSSKYRWILTGTPIHNSIDELYPYFRFLGAHWAASRDEFAKQFGVRKPEAGAQERMAVILASIMLRRRVDDHFLGVPLLQIPQTHPTKTVEVDLTTEEALIYRRLHDRFTYNMSHDIKAGVAGKKVTTYLAYLTRLRQAVAHPFLLEGVMRVSFTLEDFAYLRRQLALVGGKTPMHSQVQKWVQMEYDDRGVGAGDGEGNGEPGFGRSRFGCEFNMDAELAEVGADKSLQEVICRVCYDVPVDPRITECGHTFCQECIDGRLKVQPTCPACGGLLFHAEALTEPEGAASEGLDDDDDPFDQSGGVGNRSAKRKRRTARKNKAEREIGDDERWVQPVLIDRSKWIRQYKAPGANKKLLASAKTIAVKNQILIWQREAPEDKIIGKFRNGITYGIFVNWAKLAWIIGRMLFEEGIPFLYYFGSMMMEEKNAALKDFQDRADIKVMVASIRCGAQALNLSFANRVISVDQWWNTAMESQAFGRVHRIGQQKETHFVRIVAKNTVDGRMLAMAHEKEKMAARALQEDDESQKQGGRRRPCALSIQELMSLFDVVEPGREGDGQEGDGDGDQGQDRGNGNQSDEDQSPSSGSVGGDEDDNDNRDGDADADADDNEDGDDNGNGEEDGEENGGGDRVDETLSDSDEDLFVEQEVEVV</sequence>
<feature type="compositionally biased region" description="Acidic residues" evidence="10">
    <location>
        <begin position="133"/>
        <end position="149"/>
    </location>
</feature>
<evidence type="ECO:0000256" key="4">
    <source>
        <dbReference type="ARBA" id="ARBA00022771"/>
    </source>
</evidence>
<dbReference type="PANTHER" id="PTHR45626">
    <property type="entry name" value="TRANSCRIPTION TERMINATION FACTOR 2-RELATED"/>
    <property type="match status" value="1"/>
</dbReference>
<dbReference type="InterPro" id="IPR000330">
    <property type="entry name" value="SNF2_N"/>
</dbReference>
<dbReference type="PROSITE" id="PS00518">
    <property type="entry name" value="ZF_RING_1"/>
    <property type="match status" value="1"/>
</dbReference>
<dbReference type="GO" id="GO:0005634">
    <property type="term" value="C:nucleus"/>
    <property type="evidence" value="ECO:0007669"/>
    <property type="project" value="TreeGrafter"/>
</dbReference>
<dbReference type="GO" id="GO:0008094">
    <property type="term" value="F:ATP-dependent activity, acting on DNA"/>
    <property type="evidence" value="ECO:0007669"/>
    <property type="project" value="TreeGrafter"/>
</dbReference>
<keyword evidence="2" id="KW-0479">Metal-binding</keyword>
<feature type="compositionally biased region" description="Basic residues" evidence="10">
    <location>
        <begin position="311"/>
        <end position="325"/>
    </location>
</feature>
<keyword evidence="15" id="KW-1185">Reference proteome</keyword>
<reference evidence="14" key="1">
    <citation type="journal article" date="2023" name="Mol. Phylogenet. Evol.">
        <title>Genome-scale phylogeny and comparative genomics of the fungal order Sordariales.</title>
        <authorList>
            <person name="Hensen N."/>
            <person name="Bonometti L."/>
            <person name="Westerberg I."/>
            <person name="Brannstrom I.O."/>
            <person name="Guillou S."/>
            <person name="Cros-Aarteil S."/>
            <person name="Calhoun S."/>
            <person name="Haridas S."/>
            <person name="Kuo A."/>
            <person name="Mondo S."/>
            <person name="Pangilinan J."/>
            <person name="Riley R."/>
            <person name="LaButti K."/>
            <person name="Andreopoulos B."/>
            <person name="Lipzen A."/>
            <person name="Chen C."/>
            <person name="Yan M."/>
            <person name="Daum C."/>
            <person name="Ng V."/>
            <person name="Clum A."/>
            <person name="Steindorff A."/>
            <person name="Ohm R.A."/>
            <person name="Martin F."/>
            <person name="Silar P."/>
            <person name="Natvig D.O."/>
            <person name="Lalanne C."/>
            <person name="Gautier V."/>
            <person name="Ament-Velasquez S.L."/>
            <person name="Kruys A."/>
            <person name="Hutchinson M.I."/>
            <person name="Powell A.J."/>
            <person name="Barry K."/>
            <person name="Miller A.N."/>
            <person name="Grigoriev I.V."/>
            <person name="Debuchy R."/>
            <person name="Gladieux P."/>
            <person name="Hiltunen Thoren M."/>
            <person name="Johannesson H."/>
        </authorList>
    </citation>
    <scope>NUCLEOTIDE SEQUENCE</scope>
    <source>
        <strain evidence="14">CBS 532.94</strain>
    </source>
</reference>
<dbReference type="CDD" id="cd18008">
    <property type="entry name" value="DEXDc_SHPRH-like"/>
    <property type="match status" value="1"/>
</dbReference>
<dbReference type="SUPFAM" id="SSF52540">
    <property type="entry name" value="P-loop containing nucleoside triphosphate hydrolases"/>
    <property type="match status" value="2"/>
</dbReference>
<protein>
    <submittedName>
        <fullName evidence="14">Uncharacterized protein</fullName>
    </submittedName>
</protein>
<dbReference type="Pfam" id="PF00176">
    <property type="entry name" value="SNF2-rel_dom"/>
    <property type="match status" value="1"/>
</dbReference>
<feature type="region of interest" description="Disordered" evidence="10">
    <location>
        <begin position="1115"/>
        <end position="1135"/>
    </location>
</feature>
<dbReference type="Gene3D" id="3.40.50.10810">
    <property type="entry name" value="Tandem AAA-ATPase domain"/>
    <property type="match status" value="1"/>
</dbReference>
<feature type="compositionally biased region" description="Basic residues" evidence="10">
    <location>
        <begin position="910"/>
        <end position="920"/>
    </location>
</feature>
<proteinExistence type="inferred from homology"/>
<dbReference type="Pfam" id="PF00271">
    <property type="entry name" value="Helicase_C"/>
    <property type="match status" value="1"/>
</dbReference>
<feature type="domain" description="RING-type" evidence="11">
    <location>
        <begin position="835"/>
        <end position="872"/>
    </location>
</feature>
<comment type="caution">
    <text evidence="14">The sequence shown here is derived from an EMBL/GenBank/DDBJ whole genome shotgun (WGS) entry which is preliminary data.</text>
</comment>
<feature type="compositionally biased region" description="Acidic residues" evidence="10">
    <location>
        <begin position="1159"/>
        <end position="1168"/>
    </location>
</feature>
<comment type="similarity">
    <text evidence="1">Belongs to the SNF2/RAD54 helicase family.</text>
</comment>
<dbReference type="EMBL" id="MU860286">
    <property type="protein sequence ID" value="KAK4235222.1"/>
    <property type="molecule type" value="Genomic_DNA"/>
</dbReference>
<keyword evidence="8" id="KW-0067">ATP-binding</keyword>
<dbReference type="InterPro" id="IPR001650">
    <property type="entry name" value="Helicase_C-like"/>
</dbReference>
<evidence type="ECO:0000256" key="3">
    <source>
        <dbReference type="ARBA" id="ARBA00022741"/>
    </source>
</evidence>
<feature type="domain" description="Helicase ATP-binding" evidence="12">
    <location>
        <begin position="439"/>
        <end position="632"/>
    </location>
</feature>